<gene>
    <name evidence="2" type="ORF">BDV26DRAFT_253246</name>
</gene>
<protein>
    <submittedName>
        <fullName evidence="2">Uncharacterized protein</fullName>
    </submittedName>
</protein>
<reference evidence="2 3" key="1">
    <citation type="submission" date="2019-04" db="EMBL/GenBank/DDBJ databases">
        <title>Friends and foes A comparative genomics studyof 23 Aspergillus species from section Flavi.</title>
        <authorList>
            <consortium name="DOE Joint Genome Institute"/>
            <person name="Kjaerbolling I."/>
            <person name="Vesth T."/>
            <person name="Frisvad J.C."/>
            <person name="Nybo J.L."/>
            <person name="Theobald S."/>
            <person name="Kildgaard S."/>
            <person name="Isbrandt T."/>
            <person name="Kuo A."/>
            <person name="Sato A."/>
            <person name="Lyhne E.K."/>
            <person name="Kogle M.E."/>
            <person name="Wiebenga A."/>
            <person name="Kun R.S."/>
            <person name="Lubbers R.J."/>
            <person name="Makela M.R."/>
            <person name="Barry K."/>
            <person name="Chovatia M."/>
            <person name="Clum A."/>
            <person name="Daum C."/>
            <person name="Haridas S."/>
            <person name="He G."/>
            <person name="LaButti K."/>
            <person name="Lipzen A."/>
            <person name="Mondo S."/>
            <person name="Riley R."/>
            <person name="Salamov A."/>
            <person name="Simmons B.A."/>
            <person name="Magnuson J.K."/>
            <person name="Henrissat B."/>
            <person name="Mortensen U.H."/>
            <person name="Larsen T.O."/>
            <person name="Devries R.P."/>
            <person name="Grigoriev I.V."/>
            <person name="Machida M."/>
            <person name="Baker S.E."/>
            <person name="Andersen M.R."/>
        </authorList>
    </citation>
    <scope>NUCLEOTIDE SEQUENCE [LARGE SCALE GENOMIC DNA]</scope>
    <source>
        <strain evidence="2 3">IBT 29228</strain>
    </source>
</reference>
<dbReference type="OrthoDB" id="5345625at2759"/>
<evidence type="ECO:0000313" key="2">
    <source>
        <dbReference type="EMBL" id="KAE8382582.1"/>
    </source>
</evidence>
<feature type="region of interest" description="Disordered" evidence="1">
    <location>
        <begin position="29"/>
        <end position="170"/>
    </location>
</feature>
<name>A0A5N7BLB2_9EURO</name>
<dbReference type="EMBL" id="ML736161">
    <property type="protein sequence ID" value="KAE8382582.1"/>
    <property type="molecule type" value="Genomic_DNA"/>
</dbReference>
<organism evidence="2 3">
    <name type="scientific">Aspergillus bertholletiae</name>
    <dbReference type="NCBI Taxonomy" id="1226010"/>
    <lineage>
        <taxon>Eukaryota</taxon>
        <taxon>Fungi</taxon>
        <taxon>Dikarya</taxon>
        <taxon>Ascomycota</taxon>
        <taxon>Pezizomycotina</taxon>
        <taxon>Eurotiomycetes</taxon>
        <taxon>Eurotiomycetidae</taxon>
        <taxon>Eurotiales</taxon>
        <taxon>Aspergillaceae</taxon>
        <taxon>Aspergillus</taxon>
        <taxon>Aspergillus subgen. Circumdati</taxon>
    </lineage>
</organism>
<keyword evidence="3" id="KW-1185">Reference proteome</keyword>
<feature type="compositionally biased region" description="Basic and acidic residues" evidence="1">
    <location>
        <begin position="150"/>
        <end position="170"/>
    </location>
</feature>
<dbReference type="AlphaFoldDB" id="A0A5N7BLB2"/>
<accession>A0A5N7BLB2</accession>
<feature type="compositionally biased region" description="Polar residues" evidence="1">
    <location>
        <begin position="294"/>
        <end position="310"/>
    </location>
</feature>
<sequence>MYPATLHPSPVKDGRRVLGEKTTNACLSPVRQRPDVSPSKRSVLEASSPKKLLPSPLFAGQKRTIDQVDDDQTNNGNVQAQHNVSEVETQSVHGVHNEACTHSTAHKDGRPDQQQADAMEPDVAPPRESDKQQPQQPQSPPHTTSLARDSSQEREAGSTRTVPEDPETRKLFIQKKANLLRNRIQNAMRHVKDPQFDRRLSELEAHSRKFPRLSSPETATFNQQKEAVTPRQQDENIVFSSITPRGLQPAVEFPPRTESSSIPLGLSSPPLSTENDRSQDPMKTPTQSHRRTDTIGSLMQLSSPPATVSRTGRDRRMGEVDEEEDGIERTPPEKQAVTPSQRGDAVDGLLKLMNTADKRETANTWTG</sequence>
<feature type="compositionally biased region" description="Low complexity" evidence="1">
    <location>
        <begin position="259"/>
        <end position="272"/>
    </location>
</feature>
<feature type="compositionally biased region" description="Polar residues" evidence="1">
    <location>
        <begin position="73"/>
        <end position="92"/>
    </location>
</feature>
<proteinExistence type="predicted"/>
<evidence type="ECO:0000256" key="1">
    <source>
        <dbReference type="SAM" id="MobiDB-lite"/>
    </source>
</evidence>
<evidence type="ECO:0000313" key="3">
    <source>
        <dbReference type="Proteomes" id="UP000326198"/>
    </source>
</evidence>
<feature type="region of interest" description="Disordered" evidence="1">
    <location>
        <begin position="252"/>
        <end position="346"/>
    </location>
</feature>
<dbReference type="Proteomes" id="UP000326198">
    <property type="component" value="Unassembled WGS sequence"/>
</dbReference>